<feature type="region of interest" description="Disordered" evidence="25">
    <location>
        <begin position="2029"/>
        <end position="2104"/>
    </location>
</feature>
<dbReference type="InterPro" id="IPR036529">
    <property type="entry name" value="KIX_dom_sf"/>
</dbReference>
<keyword evidence="4" id="KW-0488">Methylation</keyword>
<dbReference type="SUPFAM" id="SSF47370">
    <property type="entry name" value="Bromodomain"/>
    <property type="match status" value="1"/>
</dbReference>
<dbReference type="InterPro" id="IPR035898">
    <property type="entry name" value="TAZ_dom_sf"/>
</dbReference>
<keyword evidence="32" id="KW-1185">Reference proteome</keyword>
<evidence type="ECO:0000259" key="29">
    <source>
        <dbReference type="PROSITE" id="PS50952"/>
    </source>
</evidence>
<name>A0A671P7B6_9TELE</name>
<evidence type="ECO:0000313" key="32">
    <source>
        <dbReference type="Proteomes" id="UP000472260"/>
    </source>
</evidence>
<evidence type="ECO:0000256" key="11">
    <source>
        <dbReference type="ARBA" id="ARBA00022771"/>
    </source>
</evidence>
<keyword evidence="18" id="KW-0804">Transcription</keyword>
<dbReference type="InterPro" id="IPR043145">
    <property type="entry name" value="Znf_ZZ_sf"/>
</dbReference>
<evidence type="ECO:0000256" key="15">
    <source>
        <dbReference type="ARBA" id="ARBA00023015"/>
    </source>
</evidence>
<keyword evidence="14" id="KW-0007">Acetylation</keyword>
<reference evidence="31" key="1">
    <citation type="submission" date="2025-08" db="UniProtKB">
        <authorList>
            <consortium name="Ensembl"/>
        </authorList>
    </citation>
    <scope>IDENTIFICATION</scope>
</reference>
<dbReference type="InterPro" id="IPR001487">
    <property type="entry name" value="Bromodomain"/>
</dbReference>
<dbReference type="GO" id="GO:0031490">
    <property type="term" value="F:chromatin DNA binding"/>
    <property type="evidence" value="ECO:0007669"/>
    <property type="project" value="TreeGrafter"/>
</dbReference>
<keyword evidence="15" id="KW-0805">Transcription regulation</keyword>
<dbReference type="SMART" id="SM00291">
    <property type="entry name" value="ZnF_ZZ"/>
    <property type="match status" value="1"/>
</dbReference>
<evidence type="ECO:0000256" key="2">
    <source>
        <dbReference type="ARBA" id="ARBA00004496"/>
    </source>
</evidence>
<dbReference type="Gene3D" id="1.20.920.10">
    <property type="entry name" value="Bromodomain-like"/>
    <property type="match status" value="1"/>
</dbReference>
<feature type="domain" description="Bromo" evidence="26">
    <location>
        <begin position="770"/>
        <end position="842"/>
    </location>
</feature>
<dbReference type="InterPro" id="IPR003101">
    <property type="entry name" value="KIX_dom"/>
</dbReference>
<dbReference type="GO" id="GO:0004402">
    <property type="term" value="F:histone acetyltransferase activity"/>
    <property type="evidence" value="ECO:0007669"/>
    <property type="project" value="InterPro"/>
</dbReference>
<dbReference type="Gene3D" id="3.30.60.90">
    <property type="match status" value="1"/>
</dbReference>
<keyword evidence="16" id="KW-0090">Biological rhythms</keyword>
<feature type="domain" description="CBP/p300-type HAT" evidence="30">
    <location>
        <begin position="990"/>
        <end position="1354"/>
    </location>
</feature>
<dbReference type="CDD" id="cd15802">
    <property type="entry name" value="RING_CBP-p300"/>
    <property type="match status" value="1"/>
</dbReference>
<dbReference type="GO" id="GO:0140297">
    <property type="term" value="F:DNA-binding transcription factor binding"/>
    <property type="evidence" value="ECO:0007669"/>
    <property type="project" value="UniProtKB-ARBA"/>
</dbReference>
<dbReference type="SUPFAM" id="SSF57850">
    <property type="entry name" value="RING/U-box"/>
    <property type="match status" value="1"/>
</dbReference>
<dbReference type="Gene3D" id="2.10.110.40">
    <property type="match status" value="1"/>
</dbReference>
<dbReference type="PROSITE" id="PS50134">
    <property type="entry name" value="ZF_TAZ"/>
    <property type="match status" value="2"/>
</dbReference>
<feature type="compositionally biased region" description="Low complexity" evidence="25">
    <location>
        <begin position="2256"/>
        <end position="2269"/>
    </location>
</feature>
<evidence type="ECO:0000256" key="14">
    <source>
        <dbReference type="ARBA" id="ARBA00022990"/>
    </source>
</evidence>
<feature type="domain" description="KIX" evidence="29">
    <location>
        <begin position="451"/>
        <end position="530"/>
    </location>
</feature>
<feature type="compositionally biased region" description="Low complexity" evidence="25">
    <location>
        <begin position="2033"/>
        <end position="2043"/>
    </location>
</feature>
<feature type="compositionally biased region" description="Low complexity" evidence="25">
    <location>
        <begin position="2144"/>
        <end position="2221"/>
    </location>
</feature>
<dbReference type="SUPFAM" id="SSF69125">
    <property type="entry name" value="Nuclear receptor coactivator interlocking domain"/>
    <property type="match status" value="1"/>
</dbReference>
<evidence type="ECO:0000256" key="4">
    <source>
        <dbReference type="ARBA" id="ARBA00022481"/>
    </source>
</evidence>
<dbReference type="PANTHER" id="PTHR13808">
    <property type="entry name" value="CBP/P300-RELATED"/>
    <property type="match status" value="1"/>
</dbReference>
<keyword evidence="19" id="KW-0539">Nucleus</keyword>
<evidence type="ECO:0000256" key="5">
    <source>
        <dbReference type="ARBA" id="ARBA00022490"/>
    </source>
</evidence>
<dbReference type="Pfam" id="PF06001">
    <property type="entry name" value="RING_CBP-p300"/>
    <property type="match status" value="1"/>
</dbReference>
<dbReference type="InterPro" id="IPR010303">
    <property type="entry name" value="RING_CBP-p300"/>
</dbReference>
<proteinExistence type="predicted"/>
<dbReference type="SUPFAM" id="SSF57933">
    <property type="entry name" value="TAZ domain"/>
    <property type="match status" value="2"/>
</dbReference>
<feature type="domain" description="ZZ-type" evidence="28">
    <location>
        <begin position="1356"/>
        <end position="1404"/>
    </location>
</feature>
<feature type="zinc finger region" description="TAZ-type" evidence="23">
    <location>
        <begin position="1419"/>
        <end position="1500"/>
    </location>
</feature>
<dbReference type="Pfam" id="PF09030">
    <property type="entry name" value="Creb_binding"/>
    <property type="match status" value="1"/>
</dbReference>
<feature type="compositionally biased region" description="Low complexity" evidence="25">
    <location>
        <begin position="540"/>
        <end position="558"/>
    </location>
</feature>
<keyword evidence="17 22" id="KW-0103">Bromodomain</keyword>
<dbReference type="Pfam" id="PF23570">
    <property type="entry name" value="PHD_P300"/>
    <property type="match status" value="1"/>
</dbReference>
<dbReference type="PROSITE" id="PS00633">
    <property type="entry name" value="BROMODOMAIN_1"/>
    <property type="match status" value="1"/>
</dbReference>
<feature type="zinc finger region" description="TAZ-type" evidence="23">
    <location>
        <begin position="238"/>
        <end position="324"/>
    </location>
</feature>
<dbReference type="PROSITE" id="PS50014">
    <property type="entry name" value="BROMODOMAIN_2"/>
    <property type="match status" value="1"/>
</dbReference>
<feature type="region of interest" description="Disordered" evidence="25">
    <location>
        <begin position="1513"/>
        <end position="1684"/>
    </location>
</feature>
<accession>A0A671P7B6</accession>
<dbReference type="EC" id="2.3.1.48" evidence="3"/>
<dbReference type="FunFam" id="1.20.1020.10:FF:000002">
    <property type="entry name" value="E1A binding protein p300"/>
    <property type="match status" value="1"/>
</dbReference>
<dbReference type="GO" id="GO:0005667">
    <property type="term" value="C:transcription regulator complex"/>
    <property type="evidence" value="ECO:0007669"/>
    <property type="project" value="TreeGrafter"/>
</dbReference>
<feature type="compositionally biased region" description="Low complexity" evidence="25">
    <location>
        <begin position="1610"/>
        <end position="1622"/>
    </location>
</feature>
<dbReference type="CDD" id="cd05495">
    <property type="entry name" value="Bromo_cbp_like"/>
    <property type="match status" value="1"/>
</dbReference>
<dbReference type="Ensembl" id="ENSSANT00000058108.1">
    <property type="protein sequence ID" value="ENSSANP00000054624.1"/>
    <property type="gene ID" value="ENSSANG00000027273.1"/>
</dbReference>
<feature type="compositionally biased region" description="Polar residues" evidence="25">
    <location>
        <begin position="631"/>
        <end position="652"/>
    </location>
</feature>
<keyword evidence="10" id="KW-0677">Repeat</keyword>
<evidence type="ECO:0000256" key="1">
    <source>
        <dbReference type="ARBA" id="ARBA00004123"/>
    </source>
</evidence>
<feature type="compositionally biased region" description="Basic and acidic residues" evidence="25">
    <location>
        <begin position="715"/>
        <end position="726"/>
    </location>
</feature>
<evidence type="ECO:0000259" key="26">
    <source>
        <dbReference type="PROSITE" id="PS50014"/>
    </source>
</evidence>
<evidence type="ECO:0000313" key="31">
    <source>
        <dbReference type="Ensembl" id="ENSSANP00000054624.1"/>
    </source>
</evidence>
<dbReference type="SMART" id="SM00297">
    <property type="entry name" value="BROMO"/>
    <property type="match status" value="1"/>
</dbReference>
<feature type="domain" description="TAZ-type" evidence="27">
    <location>
        <begin position="1419"/>
        <end position="1500"/>
    </location>
</feature>
<dbReference type="FunFam" id="1.20.920.10:FF:000001">
    <property type="entry name" value="Histone acetyltransferase p300"/>
    <property type="match status" value="1"/>
</dbReference>
<dbReference type="InterPro" id="IPR013178">
    <property type="entry name" value="Histone_AcTrfase_Rtt109/CBP"/>
</dbReference>
<feature type="region of interest" description="Disordered" evidence="25">
    <location>
        <begin position="1832"/>
        <end position="1871"/>
    </location>
</feature>
<evidence type="ECO:0000259" key="27">
    <source>
        <dbReference type="PROSITE" id="PS50134"/>
    </source>
</evidence>
<dbReference type="PROSITE" id="PS51727">
    <property type="entry name" value="CBP_P300_HAT"/>
    <property type="match status" value="1"/>
</dbReference>
<evidence type="ECO:0000256" key="19">
    <source>
        <dbReference type="ARBA" id="ARBA00023242"/>
    </source>
</evidence>
<feature type="region of interest" description="Disordered" evidence="25">
    <location>
        <begin position="537"/>
        <end position="567"/>
    </location>
</feature>
<feature type="compositionally biased region" description="Pro residues" evidence="25">
    <location>
        <begin position="2222"/>
        <end position="2245"/>
    </location>
</feature>
<dbReference type="InterPro" id="IPR038547">
    <property type="entry name" value="RING_CBP-p300_sf"/>
</dbReference>
<dbReference type="InterPro" id="IPR056484">
    <property type="entry name" value="PHD_P300"/>
</dbReference>
<dbReference type="PROSITE" id="PS01357">
    <property type="entry name" value="ZF_ZZ_1"/>
    <property type="match status" value="1"/>
</dbReference>
<feature type="compositionally biased region" description="Gly residues" evidence="25">
    <location>
        <begin position="1918"/>
        <end position="1938"/>
    </location>
</feature>
<dbReference type="CDD" id="cd20910">
    <property type="entry name" value="NCBD_CREBBP-p300_like"/>
    <property type="match status" value="1"/>
</dbReference>
<evidence type="ECO:0000256" key="10">
    <source>
        <dbReference type="ARBA" id="ARBA00022737"/>
    </source>
</evidence>
<evidence type="ECO:0000259" key="30">
    <source>
        <dbReference type="PROSITE" id="PS51727"/>
    </source>
</evidence>
<dbReference type="FunFam" id="1.10.246.20:FF:000001">
    <property type="entry name" value="E1A binding protein p300"/>
    <property type="match status" value="1"/>
</dbReference>
<dbReference type="Pfam" id="PF08214">
    <property type="entry name" value="HAT_KAT11"/>
    <property type="match status" value="1"/>
</dbReference>
<feature type="compositionally biased region" description="Gly residues" evidence="25">
    <location>
        <begin position="2134"/>
        <end position="2143"/>
    </location>
</feature>
<dbReference type="FunFam" id="3.30.40.10:FF:000034">
    <property type="entry name" value="Histone acetyltransferase p300"/>
    <property type="match status" value="1"/>
</dbReference>
<feature type="compositionally biased region" description="Acidic residues" evidence="25">
    <location>
        <begin position="664"/>
        <end position="677"/>
    </location>
</feature>
<dbReference type="InterPro" id="IPR037073">
    <property type="entry name" value="Nuc_rcpt_coact_CREBbp_sf"/>
</dbReference>
<feature type="domain" description="TAZ-type" evidence="27">
    <location>
        <begin position="238"/>
        <end position="324"/>
    </location>
</feature>
<dbReference type="Gene3D" id="1.10.246.20">
    <property type="entry name" value="Coactivator CBP, KIX domain"/>
    <property type="match status" value="1"/>
</dbReference>
<evidence type="ECO:0000256" key="17">
    <source>
        <dbReference type="ARBA" id="ARBA00023117"/>
    </source>
</evidence>
<dbReference type="SMART" id="SM00551">
    <property type="entry name" value="ZnF_TAZ"/>
    <property type="match status" value="2"/>
</dbReference>
<feature type="compositionally biased region" description="Low complexity" evidence="25">
    <location>
        <begin position="1542"/>
        <end position="1552"/>
    </location>
</feature>
<dbReference type="GO" id="GO:0008270">
    <property type="term" value="F:zinc ion binding"/>
    <property type="evidence" value="ECO:0007669"/>
    <property type="project" value="UniProtKB-KW"/>
</dbReference>
<feature type="compositionally biased region" description="Polar residues" evidence="25">
    <location>
        <begin position="1600"/>
        <end position="1609"/>
    </location>
</feature>
<comment type="catalytic activity">
    <reaction evidence="21">
        <text>(S)-lactoyl-CoA + L-lysyl-[protein] = N(6)-[(S)-lactoyl]-L-lysyl-[protein] + CoA + H(+)</text>
        <dbReference type="Rhea" id="RHEA:61996"/>
        <dbReference type="Rhea" id="RHEA-COMP:9752"/>
        <dbReference type="Rhea" id="RHEA-COMP:19466"/>
        <dbReference type="ChEBI" id="CHEBI:15378"/>
        <dbReference type="ChEBI" id="CHEBI:29969"/>
        <dbReference type="ChEBI" id="CHEBI:57287"/>
        <dbReference type="ChEBI" id="CHEBI:231527"/>
        <dbReference type="ChEBI" id="CHEBI:231528"/>
    </reaction>
    <physiologicalReaction direction="left-to-right" evidence="21">
        <dbReference type="Rhea" id="RHEA:61997"/>
    </physiologicalReaction>
</comment>
<dbReference type="Pfam" id="PF02172">
    <property type="entry name" value="KIX"/>
    <property type="match status" value="1"/>
</dbReference>
<dbReference type="Gene3D" id="3.30.40.10">
    <property type="entry name" value="Zinc/RING finger domain, C3HC4 (zinc finger)"/>
    <property type="match status" value="1"/>
</dbReference>
<feature type="compositionally biased region" description="Basic and acidic residues" evidence="25">
    <location>
        <begin position="1212"/>
        <end position="1224"/>
    </location>
</feature>
<comment type="subcellular location">
    <subcellularLocation>
        <location evidence="2">Cytoplasm</location>
    </subcellularLocation>
    <subcellularLocation>
        <location evidence="1">Nucleus</location>
    </subcellularLocation>
</comment>
<dbReference type="FunFam" id="3.30.60.90:FF:000003">
    <property type="entry name" value="E1A binding protein p300"/>
    <property type="match status" value="1"/>
</dbReference>
<dbReference type="Pfam" id="PF02135">
    <property type="entry name" value="zf-TAZ"/>
    <property type="match status" value="2"/>
</dbReference>
<evidence type="ECO:0000259" key="28">
    <source>
        <dbReference type="PROSITE" id="PS50135"/>
    </source>
</evidence>
<evidence type="ECO:0000256" key="7">
    <source>
        <dbReference type="ARBA" id="ARBA00022553"/>
    </source>
</evidence>
<evidence type="ECO:0000256" key="12">
    <source>
        <dbReference type="ARBA" id="ARBA00022833"/>
    </source>
</evidence>
<keyword evidence="13" id="KW-0832">Ubl conjugation</keyword>
<reference evidence="31" key="2">
    <citation type="submission" date="2025-09" db="UniProtKB">
        <authorList>
            <consortium name="Ensembl"/>
        </authorList>
    </citation>
    <scope>IDENTIFICATION</scope>
</reference>
<dbReference type="Proteomes" id="UP000472260">
    <property type="component" value="Unassembled WGS sequence"/>
</dbReference>
<feature type="compositionally biased region" description="Low complexity" evidence="25">
    <location>
        <begin position="1565"/>
        <end position="1577"/>
    </location>
</feature>
<dbReference type="PRINTS" id="PR00503">
    <property type="entry name" value="BROMODOMAIN"/>
</dbReference>
<dbReference type="GO" id="GO:0045944">
    <property type="term" value="P:positive regulation of transcription by RNA polymerase II"/>
    <property type="evidence" value="ECO:0007669"/>
    <property type="project" value="TreeGrafter"/>
</dbReference>
<feature type="compositionally biased region" description="Basic and acidic residues" evidence="25">
    <location>
        <begin position="683"/>
        <end position="701"/>
    </location>
</feature>
<feature type="compositionally biased region" description="Polar residues" evidence="25">
    <location>
        <begin position="1623"/>
        <end position="1636"/>
    </location>
</feature>
<evidence type="ECO:0000256" key="24">
    <source>
        <dbReference type="PROSITE-ProRule" id="PRU00228"/>
    </source>
</evidence>
<dbReference type="InterPro" id="IPR031162">
    <property type="entry name" value="CBP_P300_HAT"/>
</dbReference>
<dbReference type="Gene3D" id="1.10.1630.10">
    <property type="entry name" value="Nuclear receptor coactivator, CREB-bp-like, interlocking domain"/>
    <property type="match status" value="1"/>
</dbReference>
<feature type="compositionally biased region" description="Low complexity" evidence="25">
    <location>
        <begin position="1832"/>
        <end position="1851"/>
    </location>
</feature>
<keyword evidence="6" id="KW-1017">Isopeptide bond</keyword>
<feature type="compositionally biased region" description="Low complexity" evidence="25">
    <location>
        <begin position="2050"/>
        <end position="2069"/>
    </location>
</feature>
<feature type="compositionally biased region" description="Low complexity" evidence="25">
    <location>
        <begin position="2116"/>
        <end position="2133"/>
    </location>
</feature>
<evidence type="ECO:0000256" key="8">
    <source>
        <dbReference type="ARBA" id="ARBA00022679"/>
    </source>
</evidence>
<dbReference type="PANTHER" id="PTHR13808:SF29">
    <property type="entry name" value="HISTONE ACETYLTRANSFERASE P300"/>
    <property type="match status" value="1"/>
</dbReference>
<keyword evidence="20" id="KW-0012">Acyltransferase</keyword>
<evidence type="ECO:0000256" key="22">
    <source>
        <dbReference type="PROSITE-ProRule" id="PRU00035"/>
    </source>
</evidence>
<feature type="region of interest" description="Disordered" evidence="25">
    <location>
        <begin position="1918"/>
        <end position="1957"/>
    </location>
</feature>
<feature type="compositionally biased region" description="Polar residues" evidence="25">
    <location>
        <begin position="2319"/>
        <end position="2335"/>
    </location>
</feature>
<feature type="compositionally biased region" description="Basic residues" evidence="25">
    <location>
        <begin position="1239"/>
        <end position="1249"/>
    </location>
</feature>
<evidence type="ECO:0000256" key="16">
    <source>
        <dbReference type="ARBA" id="ARBA00023108"/>
    </source>
</evidence>
<feature type="compositionally biased region" description="Pro residues" evidence="25">
    <location>
        <begin position="1553"/>
        <end position="1564"/>
    </location>
</feature>
<evidence type="ECO:0000256" key="6">
    <source>
        <dbReference type="ARBA" id="ARBA00022499"/>
    </source>
</evidence>
<dbReference type="GO" id="GO:0005737">
    <property type="term" value="C:cytoplasm"/>
    <property type="evidence" value="ECO:0007669"/>
    <property type="project" value="UniProtKB-SubCell"/>
</dbReference>
<dbReference type="InterPro" id="IPR000433">
    <property type="entry name" value="Znf_ZZ"/>
</dbReference>
<dbReference type="SUPFAM" id="SSF47040">
    <property type="entry name" value="Kix domain of CBP (creb binding protein)"/>
    <property type="match status" value="1"/>
</dbReference>
<dbReference type="FunFam" id="1.20.1020.10:FF:000001">
    <property type="entry name" value="E1A binding protein p300"/>
    <property type="match status" value="1"/>
</dbReference>
<dbReference type="Pfam" id="PF00439">
    <property type="entry name" value="Bromodomain"/>
    <property type="match status" value="1"/>
</dbReference>
<dbReference type="InterPro" id="IPR014744">
    <property type="entry name" value="Nuc_rcpt_coact_CREBbp"/>
</dbReference>
<evidence type="ECO:0000256" key="25">
    <source>
        <dbReference type="SAM" id="MobiDB-lite"/>
    </source>
</evidence>
<dbReference type="InterPro" id="IPR000197">
    <property type="entry name" value="Znf_TAZ"/>
</dbReference>
<feature type="region of interest" description="Disordered" evidence="25">
    <location>
        <begin position="2116"/>
        <end position="2335"/>
    </location>
</feature>
<dbReference type="CDD" id="cd15646">
    <property type="entry name" value="PHD_p300"/>
    <property type="match status" value="1"/>
</dbReference>
<feature type="region of interest" description="Disordered" evidence="25">
    <location>
        <begin position="624"/>
        <end position="749"/>
    </location>
</feature>
<evidence type="ECO:0000256" key="21">
    <source>
        <dbReference type="ARBA" id="ARBA00047411"/>
    </source>
</evidence>
<dbReference type="CDD" id="cd02337">
    <property type="entry name" value="ZZ_CBP"/>
    <property type="match status" value="1"/>
</dbReference>
<dbReference type="GO" id="GO:0048511">
    <property type="term" value="P:rhythmic process"/>
    <property type="evidence" value="ECO:0007669"/>
    <property type="project" value="UniProtKB-KW"/>
</dbReference>
<evidence type="ECO:0000256" key="3">
    <source>
        <dbReference type="ARBA" id="ARBA00013184"/>
    </source>
</evidence>
<dbReference type="Pfam" id="PF00569">
    <property type="entry name" value="ZZ"/>
    <property type="match status" value="1"/>
</dbReference>
<protein>
    <recommendedName>
        <fullName evidence="3">histone acetyltransferase</fullName>
        <ecNumber evidence="3">2.3.1.48</ecNumber>
    </recommendedName>
</protein>
<keyword evidence="11 24" id="KW-0863">Zinc-finger</keyword>
<dbReference type="FunFam" id="2.10.110.40:FF:000001">
    <property type="entry name" value="E1A binding protein p300"/>
    <property type="match status" value="1"/>
</dbReference>
<keyword evidence="7" id="KW-0597">Phosphoprotein</keyword>
<dbReference type="InterPro" id="IPR018359">
    <property type="entry name" value="Bromodomain_CS"/>
</dbReference>
<evidence type="ECO:0000256" key="23">
    <source>
        <dbReference type="PROSITE-ProRule" id="PRU00203"/>
    </source>
</evidence>
<dbReference type="GO" id="GO:0003713">
    <property type="term" value="F:transcription coactivator activity"/>
    <property type="evidence" value="ECO:0007669"/>
    <property type="project" value="InterPro"/>
</dbReference>
<dbReference type="GO" id="GO:0005654">
    <property type="term" value="C:nucleoplasm"/>
    <property type="evidence" value="ECO:0007669"/>
    <property type="project" value="UniProtKB-ARBA"/>
</dbReference>
<keyword evidence="12 23" id="KW-0862">Zinc</keyword>
<dbReference type="PROSITE" id="PS50952">
    <property type="entry name" value="KIX"/>
    <property type="match status" value="1"/>
</dbReference>
<evidence type="ECO:0000256" key="13">
    <source>
        <dbReference type="ARBA" id="ARBA00022843"/>
    </source>
</evidence>
<organism evidence="31 32">
    <name type="scientific">Sinocyclocheilus anshuiensis</name>
    <dbReference type="NCBI Taxonomy" id="1608454"/>
    <lineage>
        <taxon>Eukaryota</taxon>
        <taxon>Metazoa</taxon>
        <taxon>Chordata</taxon>
        <taxon>Craniata</taxon>
        <taxon>Vertebrata</taxon>
        <taxon>Euteleostomi</taxon>
        <taxon>Actinopterygii</taxon>
        <taxon>Neopterygii</taxon>
        <taxon>Teleostei</taxon>
        <taxon>Ostariophysi</taxon>
        <taxon>Cypriniformes</taxon>
        <taxon>Cyprinidae</taxon>
        <taxon>Cyprininae</taxon>
        <taxon>Sinocyclocheilus</taxon>
    </lineage>
</organism>
<dbReference type="PROSITE" id="PS50135">
    <property type="entry name" value="ZF_ZZ_2"/>
    <property type="match status" value="1"/>
</dbReference>
<feature type="compositionally biased region" description="Low complexity" evidence="25">
    <location>
        <begin position="2078"/>
        <end position="2090"/>
    </location>
</feature>
<evidence type="ECO:0000256" key="9">
    <source>
        <dbReference type="ARBA" id="ARBA00022723"/>
    </source>
</evidence>
<dbReference type="GO" id="GO:0000123">
    <property type="term" value="C:histone acetyltransferase complex"/>
    <property type="evidence" value="ECO:0007669"/>
    <property type="project" value="InterPro"/>
</dbReference>
<keyword evidence="8" id="KW-0808">Transferase</keyword>
<feature type="compositionally biased region" description="Polar residues" evidence="25">
    <location>
        <begin position="2284"/>
        <end position="2301"/>
    </location>
</feature>
<sequence length="2335" mass="256513">MAENILESGPPSAKRPKLSSPALSASANFGSLFDLEHDLPDELISSSELSLANGGDLGVVSSGQDAAAKHKQLSELLRHGSASAAQQQGAMGSPAGASMGLFGSMKASPGTQGMGPQGQQHLSPQQVTVMQQQQMAGMVVNSLFMTGFQDFVHIVDIIDAFSSLSVCLLQMGMNAGSGPYGGLYGQPASQSLGVAGLASQLQNKPASMVPNAQGTLGPGSAPSAVSATAVGGVPPAADPEKRKLIQQQLVLLLHAHKCQRREQANGEVRQCSLPHCRTMKNVLNHMTHCQAGKSCQVAHCASSRQIISHWKNCTRHDCPVCLPLKNAGDKRNQQTLLGTGVVGLSSSLGNVTGGPPSAPHLNTPGQIDPSSIERAYAALGLTYQGNQASPQPVQQTQRAINTMAVGGQSQNQQANLLQDTMLHLNMNSLMNDNAVGSLGSMPMANPAASGSMRKSWHEDITQDLRNHLVHKLVQAIFPTPDPAALKDRRMENLVAYARKVEGDMYESANSRAEYYHLLAEKIYKIQKELEEKRKTRLQKQGMMPTQPGMPPTGLQQGPTGIGQTGPPTGLPPSEYSSTKIVSSCNKLAGKFDIFTGGVSFGYFNFLPFLFFLSCLKLSHKGSLPVDGQAATPASVSSADTSFQQGPSDSATTLEPKVAVKQKVEEDEDEDDEDEEDMAGGKTGKQEDIKAEEKPEIQKEEPSDGVPMETSSAAAGEDKKPEIKTEPKEEEEGSGSTATHSSPSGVPNKKKIFKPEELRQALMPTLESLYRQDPESLPFRQPVDPSLLGIPDYFDIVKNPMDLSTIKRKLDTGQYQEPWQYVDDIWLMFNNAWLYNRKTSRVYKYCSKLAEVFEQEIDTVMQSLGYCCGRKFEFSPQTLCCYGKQLCTIPRDAAYFSYQNRYHFCEKCFNEIQGESVSLGDDPSQPQTSINKDQFEKKKNDMLDPELFVECMDCSRKMHQICVLHNDTIWPSGFVCDGCLKKSNKTRKENKYAAKRLPQTKLGNYLETRINDFVKRHNHPESGEVTIRVVHVSDKVVEVKPGMKSRFVDSGEMAESFPYRTKALFAFEVVDGVDVCFFGMHVQERVYISYLDSVHFFQPRCLRTSVYYEILLGYLDYAKRQGFTTGHIWACPPSEGDDYIFHCHPPDQKIPKPKRLQEWYKKMLDKSVSERIVHDYKDIFKQATEDRLTSAKELPYFEGDFWPNVLEESIKELEQEEEERKREENSTSNESTTKGDSKNAKKKNNKKTSKNKSSLSRAIKKKPGMPNVSNDLSQKLYATMEKHKEVFFVIRLIAAPNSNSLLPIVDLDPLMACDLMDGRDAFLTLSRDKHLEFSSLRRSKWSTMCMLVELHNQSQDRFVYTCNECKHHVETRFHCTVCEDYDLCITCYNTKGHKHKMEKLGLGLDDESSNQAPSSMQNPGDSRRLSIQRCIQSLVHACQCRNANCSLPSCQKMKRVIQHTKGCKRKTNGGCPICKQLIALCCYHAKHCQENKCPVPFCLNIKQKLRQQQLQHRLQQAQMVRRRMASMQRTGQQLPGGNGGLPSPGNNSTSGPSTPTPSTQPPTPQTPTQQCQPPVTQPGIGGVPSQQQQQLAGMAHQYQQMTRSGGMVNSPQQPLIPQQQQQPTSVQHLQHANNLPQYVQRPPGSSPLPQSMGKPGMVPGGFPQQQQSNLGQPVMPQHQPPGPPPAAVEIAMKIQRVAETQRQMAQQKILQRNQAPGMMPPHGLHQGPQTQSQMGMNLPGAAMGGPQGMPPQTQAAVARTHMDQQQGIITAGMQQQQTGPQAQLPQVQLQQGQQGALQLQVLPQQQWNGPGMPPQQRPGVMNQMGLQGMVAPQQQQQQTVGPQQQQGLSGLMGMMGQGGAAPAGTGPGSHPQAAIQDLLRTLRLPSSPHQQQQVLNILRSNPQLMATFIRQRVPRYLGRGGPGAGGAGVPGGPGGGPGIIDGQQMNVNPGTNQGGMHMAQGTTMLMNQLQQQQQQQQQQQLQQRSMMGGNLQQQQQIAALQQQQQQQQGVMPNQGANISNISPQFREMMRRHLQQQQQQQQQQQHMENHAQFQHSQPPQQQGYIGQSGLPPQQPGQPQPGGLQQQQGGTQQNYSGSMSHQQVAAALQQRLQHQQLQMQQQQQQQQQQGALAGLQGADGGPGSGGPLQQQQMQSAPIGSQSQVMLQQALQQRLLQQQQSHLGGGSPSQHNPMSPQQPQQQISQSPHLQGQQLPNSLSNQVRSPQPSPRPQSQPPNSSPSPRLQPQPSPHRISPQTQMGSPHPGHLPQHHGGMVAHPPPQQQPQQQANAMDQGSFGGDQSTMLSQLGGMGALHGQGTKDMLTDNQDMGSNMNHSLDLM</sequence>
<dbReference type="Gene3D" id="1.20.1020.10">
    <property type="entry name" value="TAZ domain"/>
    <property type="match status" value="2"/>
</dbReference>
<keyword evidence="9 23" id="KW-0479">Metal-binding</keyword>
<feature type="compositionally biased region" description="Low complexity" evidence="25">
    <location>
        <begin position="1585"/>
        <end position="1599"/>
    </location>
</feature>
<feature type="region of interest" description="Disordered" evidence="25">
    <location>
        <begin position="1"/>
        <end position="22"/>
    </location>
</feature>
<evidence type="ECO:0000256" key="18">
    <source>
        <dbReference type="ARBA" id="ARBA00023163"/>
    </source>
</evidence>
<dbReference type="InterPro" id="IPR036427">
    <property type="entry name" value="Bromodomain-like_sf"/>
</dbReference>
<feature type="compositionally biased region" description="Gly residues" evidence="25">
    <location>
        <begin position="1852"/>
        <end position="1866"/>
    </location>
</feature>
<dbReference type="SMART" id="SM01250">
    <property type="entry name" value="KAT11"/>
    <property type="match status" value="1"/>
</dbReference>
<dbReference type="InterPro" id="IPR009110">
    <property type="entry name" value="Nuc_rcpt_coact"/>
</dbReference>
<keyword evidence="5" id="KW-0963">Cytoplasm</keyword>
<dbReference type="InterPro" id="IPR013083">
    <property type="entry name" value="Znf_RING/FYVE/PHD"/>
</dbReference>
<feature type="region of interest" description="Disordered" evidence="25">
    <location>
        <begin position="1212"/>
        <end position="1266"/>
    </location>
</feature>
<evidence type="ECO:0000256" key="20">
    <source>
        <dbReference type="ARBA" id="ARBA00023315"/>
    </source>
</evidence>
<feature type="compositionally biased region" description="Polar residues" evidence="25">
    <location>
        <begin position="733"/>
        <end position="744"/>
    </location>
</feature>